<organism evidence="1 2">
    <name type="scientific">Pseudomonas syringae pv. japonica str. M301072</name>
    <dbReference type="NCBI Taxonomy" id="629262"/>
    <lineage>
        <taxon>Bacteria</taxon>
        <taxon>Pseudomonadati</taxon>
        <taxon>Pseudomonadota</taxon>
        <taxon>Gammaproteobacteria</taxon>
        <taxon>Pseudomonadales</taxon>
        <taxon>Pseudomonadaceae</taxon>
        <taxon>Pseudomonas</taxon>
        <taxon>Pseudomonas syringae</taxon>
    </lineage>
</organism>
<name>F3FPX3_PSESX</name>
<protein>
    <recommendedName>
        <fullName evidence="3">SOS response-associated peptidase</fullName>
    </recommendedName>
</protein>
<gene>
    <name evidence="1" type="ORF">PSYJA_26230</name>
</gene>
<dbReference type="HOGENOM" id="CLU_3386531_0_0_6"/>
<accession>F3FPX3</accession>
<reference evidence="1 2" key="1">
    <citation type="journal article" date="2011" name="PLoS Pathog.">
        <title>Dynamic evolution of pathogenicity revealed by sequencing and comparative genomics of 19 Pseudomonas syringae isolates.</title>
        <authorList>
            <person name="Baltrus D.A."/>
            <person name="Nishimura M.T."/>
            <person name="Romanchuk A."/>
            <person name="Chang J.H."/>
            <person name="Mukhtar M.S."/>
            <person name="Cherkis K."/>
            <person name="Roach J."/>
            <person name="Grant S.R."/>
            <person name="Jones C.D."/>
            <person name="Dangl J.L."/>
        </authorList>
    </citation>
    <scope>NUCLEOTIDE SEQUENCE [LARGE SCALE GENOMIC DNA]</scope>
    <source>
        <strain evidence="2">M301072PT</strain>
    </source>
</reference>
<comment type="caution">
    <text evidence="1">The sequence shown here is derived from an EMBL/GenBank/DDBJ whole genome shotgun (WGS) entry which is preliminary data.</text>
</comment>
<evidence type="ECO:0000313" key="2">
    <source>
        <dbReference type="Proteomes" id="UP000004471"/>
    </source>
</evidence>
<proteinExistence type="predicted"/>
<evidence type="ECO:0008006" key="3">
    <source>
        <dbReference type="Google" id="ProtNLM"/>
    </source>
</evidence>
<dbReference type="AlphaFoldDB" id="F3FPX3"/>
<dbReference type="Proteomes" id="UP000004471">
    <property type="component" value="Unassembled WGS sequence"/>
</dbReference>
<feature type="non-terminal residue" evidence="1">
    <location>
        <position position="33"/>
    </location>
</feature>
<dbReference type="EMBL" id="AEAH01001188">
    <property type="protein sequence ID" value="EGH32265.1"/>
    <property type="molecule type" value="Genomic_DNA"/>
</dbReference>
<sequence length="33" mass="3794">MCGRYALFRWTPALPGFPADQQAQWNISPADWV</sequence>
<evidence type="ECO:0000313" key="1">
    <source>
        <dbReference type="EMBL" id="EGH32265.1"/>
    </source>
</evidence>